<sequence>MDTIMDMALLIIGIACFLPNVIFIQATVTTCGTRHCAAHMYCELLVNSGGLQGQCQTSTWIIGHRATLHSCTTTEADKNHCYCTTQACVTSAKEYYALHHQNLHCGSHSCDDYCMISDRGRTLRCGGTSAIHKSSCSSSHDVNTVCKCTTQQCIDSYLSIVTEHQDSHVTCGNHTCHIHRGAVCVLTNDGHTHNYHGHVSSINLNCKEEEHHSTPRCLSPPHHGQSCSCVNQPCVKSFSTDLIPATTVSPRSPSSCSDIPTLTIHRCAAYQSQLQMCESTNAVVHSIAVGDCKTYCLHCRATTTTAPPTTTAATPVPVTTIKTTTVTTQQTTTLPTTTVVYPACVQTNCAHLYLRYCHLYQTNNVIEGRCMPFQVGAVCSNYTELQDNGCTCETTECAINILAEYSHHMGPISTTMLPPDTTMKSISTTVDGYECFGRICSSTNSYCHVYEYLDHLDARCMPFNTWSECKVYTDLHGSGCSCTSKTCAESVVKDYVNHISMTTSGQNNTATTISSTRLSTKSSTTISPTTISPTTISPKTGLHCFKTTCAVNEVCRVYLDNENSYAGYCILKNVDDLLICESSTLTISTECDCALQSCIDSFTVSKSTNTHPTTTIQTLSPQEPLIISHVPSSESTTTTISASSPTQPLICHDKPGVDCLLLNTTNICANPFSHQYCAKFCGHCTRVIESAFG</sequence>
<evidence type="ECO:0000313" key="2">
    <source>
        <dbReference type="Proteomes" id="UP000596742"/>
    </source>
</evidence>
<dbReference type="AlphaFoldDB" id="A0A8B6GDT5"/>
<evidence type="ECO:0008006" key="3">
    <source>
        <dbReference type="Google" id="ProtNLM"/>
    </source>
</evidence>
<dbReference type="OrthoDB" id="6192190at2759"/>
<dbReference type="EMBL" id="UYJE01008285">
    <property type="protein sequence ID" value="VDI62705.1"/>
    <property type="molecule type" value="Genomic_DNA"/>
</dbReference>
<protein>
    <recommendedName>
        <fullName evidence="3">ShKT domain-containing protein</fullName>
    </recommendedName>
</protein>
<name>A0A8B6GDT5_MYTGA</name>
<dbReference type="Proteomes" id="UP000596742">
    <property type="component" value="Unassembled WGS sequence"/>
</dbReference>
<evidence type="ECO:0000313" key="1">
    <source>
        <dbReference type="EMBL" id="VDI62705.1"/>
    </source>
</evidence>
<comment type="caution">
    <text evidence="1">The sequence shown here is derived from an EMBL/GenBank/DDBJ whole genome shotgun (WGS) entry which is preliminary data.</text>
</comment>
<proteinExistence type="predicted"/>
<accession>A0A8B6GDT5</accession>
<gene>
    <name evidence="1" type="ORF">MGAL_10B006698</name>
</gene>
<keyword evidence="2" id="KW-1185">Reference proteome</keyword>
<reference evidence="1" key="1">
    <citation type="submission" date="2018-11" db="EMBL/GenBank/DDBJ databases">
        <authorList>
            <person name="Alioto T."/>
            <person name="Alioto T."/>
        </authorList>
    </citation>
    <scope>NUCLEOTIDE SEQUENCE</scope>
</reference>
<organism evidence="1 2">
    <name type="scientific">Mytilus galloprovincialis</name>
    <name type="common">Mediterranean mussel</name>
    <dbReference type="NCBI Taxonomy" id="29158"/>
    <lineage>
        <taxon>Eukaryota</taxon>
        <taxon>Metazoa</taxon>
        <taxon>Spiralia</taxon>
        <taxon>Lophotrochozoa</taxon>
        <taxon>Mollusca</taxon>
        <taxon>Bivalvia</taxon>
        <taxon>Autobranchia</taxon>
        <taxon>Pteriomorphia</taxon>
        <taxon>Mytilida</taxon>
        <taxon>Mytiloidea</taxon>
        <taxon>Mytilidae</taxon>
        <taxon>Mytilinae</taxon>
        <taxon>Mytilus</taxon>
    </lineage>
</organism>